<evidence type="ECO:0000313" key="3">
    <source>
        <dbReference type="EMBL" id="MEQ4486802.1"/>
    </source>
</evidence>
<keyword evidence="1" id="KW-0812">Transmembrane</keyword>
<dbReference type="InterPro" id="IPR036890">
    <property type="entry name" value="HATPase_C_sf"/>
</dbReference>
<gene>
    <name evidence="3" type="ORF">QJS35_30930</name>
</gene>
<feature type="transmembrane region" description="Helical" evidence="1">
    <location>
        <begin position="244"/>
        <end position="262"/>
    </location>
</feature>
<organism evidence="3 4">
    <name type="scientific">Cohnella silvisoli</name>
    <dbReference type="NCBI Taxonomy" id="2873699"/>
    <lineage>
        <taxon>Bacteria</taxon>
        <taxon>Bacillati</taxon>
        <taxon>Bacillota</taxon>
        <taxon>Bacilli</taxon>
        <taxon>Bacillales</taxon>
        <taxon>Paenibacillaceae</taxon>
        <taxon>Cohnella</taxon>
    </lineage>
</organism>
<dbReference type="Pfam" id="PF06580">
    <property type="entry name" value="His_kinase"/>
    <property type="match status" value="1"/>
</dbReference>
<dbReference type="Gene3D" id="3.30.565.10">
    <property type="entry name" value="Histidine kinase-like ATPase, C-terminal domain"/>
    <property type="match status" value="1"/>
</dbReference>
<dbReference type="InterPro" id="IPR050640">
    <property type="entry name" value="Bact_2-comp_sensor_kinase"/>
</dbReference>
<evidence type="ECO:0000313" key="4">
    <source>
        <dbReference type="Proteomes" id="UP001493487"/>
    </source>
</evidence>
<keyword evidence="3" id="KW-0808">Transferase</keyword>
<dbReference type="GO" id="GO:0016301">
    <property type="term" value="F:kinase activity"/>
    <property type="evidence" value="ECO:0007669"/>
    <property type="project" value="UniProtKB-KW"/>
</dbReference>
<sequence>MIYQKNQEYSVELLDKIAQYIRSQIENVDGVIVNSSFNTDVHQYLKVDNLLDKIELFKRVDLQLAMVSQLKNGVQNMIILGENGNNMNLVSGRSMKQAVMETVADLKKHDHSTIKPLYSGLKKVVDNNMERYYFTVGTNINNINPSYPLGYLIVILDMDSLFPKFETMLENGFGNFYVLDRNGVVCASNELSIIGQKLDLSQYGDESSSDYIIQSTDVEEFQGKVVNIYSKRNLYRGLEQTRAVYLWIFALFIPFLCLLLWVTNRNVLGPIRYFIKFIQIQQVKNIVSEQRRLELKGYHEIVVMADKFNDMLDEIDQLTDEVVSSKTRIIALGLIKKQAELAYLKQQVNPHFLYNILESMKGMASEVGAHDLRGIIVALGKMLRYSIKGQDEVTLAEELEIANSYLMLQQFRFDDRFKTFISIPQKLLNYRVIKMILQPILENAITHGLENRIETGALWVTAEETPNGDVIIRVKDDGLGMTQERLSAICNELESEEDFFDTKKGREHLGILNVHNRLRTAYGPNYGLTITSMPGMGTEVILRLPKKEG</sequence>
<dbReference type="SUPFAM" id="SSF55874">
    <property type="entry name" value="ATPase domain of HSP90 chaperone/DNA topoisomerase II/histidine kinase"/>
    <property type="match status" value="1"/>
</dbReference>
<accession>A0ABV1L4Z7</accession>
<keyword evidence="4" id="KW-1185">Reference proteome</keyword>
<evidence type="ECO:0000256" key="1">
    <source>
        <dbReference type="SAM" id="Phobius"/>
    </source>
</evidence>
<dbReference type="RefSeq" id="WP_232189881.1">
    <property type="nucleotide sequence ID" value="NZ_JAIOAP010000024.1"/>
</dbReference>
<dbReference type="Pfam" id="PF02518">
    <property type="entry name" value="HATPase_c"/>
    <property type="match status" value="1"/>
</dbReference>
<proteinExistence type="predicted"/>
<keyword evidence="1" id="KW-1133">Transmembrane helix</keyword>
<dbReference type="SMART" id="SM00387">
    <property type="entry name" value="HATPase_c"/>
    <property type="match status" value="1"/>
</dbReference>
<reference evidence="3 4" key="1">
    <citation type="journal article" date="2023" name="Genome Announc.">
        <title>Pan-Genome Analyses of the Genus Cohnella and Proposal of the Novel Species Cohnella silvisoli sp. nov., Isolated from Forest Soil.</title>
        <authorList>
            <person name="Wang C."/>
            <person name="Mao L."/>
            <person name="Bao G."/>
            <person name="Zhu H."/>
        </authorList>
    </citation>
    <scope>NUCLEOTIDE SEQUENCE [LARGE SCALE GENOMIC DNA]</scope>
    <source>
        <strain evidence="3 4">NL03-T5-1</strain>
    </source>
</reference>
<dbReference type="Proteomes" id="UP001493487">
    <property type="component" value="Unassembled WGS sequence"/>
</dbReference>
<feature type="domain" description="Histidine kinase/HSP90-like ATPase" evidence="2">
    <location>
        <begin position="432"/>
        <end position="548"/>
    </location>
</feature>
<dbReference type="InterPro" id="IPR010559">
    <property type="entry name" value="Sig_transdc_His_kin_internal"/>
</dbReference>
<keyword evidence="1" id="KW-0472">Membrane</keyword>
<keyword evidence="3" id="KW-0418">Kinase</keyword>
<dbReference type="EMBL" id="JASKHM010000025">
    <property type="protein sequence ID" value="MEQ4486802.1"/>
    <property type="molecule type" value="Genomic_DNA"/>
</dbReference>
<evidence type="ECO:0000259" key="2">
    <source>
        <dbReference type="SMART" id="SM00387"/>
    </source>
</evidence>
<dbReference type="PANTHER" id="PTHR34220:SF7">
    <property type="entry name" value="SENSOR HISTIDINE KINASE YPDA"/>
    <property type="match status" value="1"/>
</dbReference>
<comment type="caution">
    <text evidence="3">The sequence shown here is derived from an EMBL/GenBank/DDBJ whole genome shotgun (WGS) entry which is preliminary data.</text>
</comment>
<name>A0ABV1L4Z7_9BACL</name>
<dbReference type="InterPro" id="IPR003594">
    <property type="entry name" value="HATPase_dom"/>
</dbReference>
<dbReference type="Gene3D" id="6.10.340.10">
    <property type="match status" value="1"/>
</dbReference>
<protein>
    <submittedName>
        <fullName evidence="3">Histidine kinase</fullName>
    </submittedName>
</protein>
<dbReference type="PANTHER" id="PTHR34220">
    <property type="entry name" value="SENSOR HISTIDINE KINASE YPDA"/>
    <property type="match status" value="1"/>
</dbReference>